<keyword evidence="1" id="KW-0118">Viral capsid assembly</keyword>
<dbReference type="GO" id="GO:0099000">
    <property type="term" value="P:symbiont genome ejection through host cell envelope, contractile tail mechanism"/>
    <property type="evidence" value="ECO:0007669"/>
    <property type="project" value="UniProtKB-UniRule"/>
</dbReference>
<reference evidence="2 3" key="1">
    <citation type="submission" date="2019-04" db="EMBL/GenBank/DDBJ databases">
        <authorList>
            <person name="Potts E."/>
            <person name="Thurgood T.L."/>
            <person name="Sharma R."/>
            <person name="Urrea L."/>
            <person name="Arens D.K."/>
            <person name="Kruger J.L."/>
            <person name="Thompson D.W."/>
            <person name="Grose J.H."/>
        </authorList>
    </citation>
    <scope>NUCLEOTIDE SEQUENCE [LARGE SCALE GENOMIC DNA]</scope>
</reference>
<keyword evidence="1" id="KW-1242">Viral contractile tail ejection system</keyword>
<accession>A0A5B9NJ42</accession>
<comment type="function">
    <text evidence="1">Forms the portal vertex of the capsid. This portal plays critical roles in head assembly, genome packaging, neck/tail attachment, and genome ejection. The portal protein multimerizes as a single ring-shaped homododecamer arranged around a central channel. Binds to the terminase subunits to form the packaging machine.</text>
</comment>
<dbReference type="EMBL" id="MN013081">
    <property type="protein sequence ID" value="QEG12855.1"/>
    <property type="molecule type" value="Genomic_DNA"/>
</dbReference>
<evidence type="ECO:0000313" key="3">
    <source>
        <dbReference type="Proteomes" id="UP000323544"/>
    </source>
</evidence>
<dbReference type="Proteomes" id="UP000323544">
    <property type="component" value="Segment"/>
</dbReference>
<protein>
    <recommendedName>
        <fullName evidence="1">Portal protein</fullName>
    </recommendedName>
    <alternativeName>
        <fullName evidence="1">gp20</fullName>
    </alternativeName>
</protein>
<organism evidence="2 3">
    <name type="scientific">Klebsiella phage vB_KpnM_Potts1</name>
    <dbReference type="NCBI Taxonomy" id="2591366"/>
    <lineage>
        <taxon>Viruses</taxon>
        <taxon>Duplodnaviria</taxon>
        <taxon>Heunggongvirae</taxon>
        <taxon>Uroviricota</taxon>
        <taxon>Caudoviricetes</taxon>
        <taxon>Marfavirus</taxon>
        <taxon>Marfavirus F48</taxon>
    </lineage>
</organism>
<proteinExistence type="inferred from homology"/>
<keyword evidence="1" id="KW-1188">Viral release from host cell</keyword>
<comment type="subcellular location">
    <subcellularLocation>
        <location evidence="1">Virion</location>
    </subcellularLocation>
    <text evidence="1">Located at a unique 5-fold vertex of the icosahedral capsid.</text>
</comment>
<sequence>MTLRNSDINSSKISLLENVMNFNILSLFAPWEKHDEFEYKRQIRDDLESITGPKFDDGAHEVETNEHDAPYNAFNQMMFGTQLPGMKTTRELIDTYRSLMNNYEVDNAVQDIISDSIVYEDGHDVVSLNLDSTDFSTNIKERMMDEFKEVLNCLDFERKGNDHFRRWYVDSRIFFHKIIDLKRPKDGIKELRRLDPRNLQYVRELITKEEAGVKVIKGYKEYFIYDTANESYCVNNKVYSANTKIKIPRSAITYAHSGLVDCCGKSIIGYLHRAVKPANQLKLLEDALVIYRITRAPDRRIFYIDTGNMPSRKAAAHMQHIMNTMKNRVVYDASTGKIKNQQHNMSMTEDYWLQRRDGKAVTEVDTLPGATNMSDMDDVRYFRAALYMALRVPLSRMPDLNNQGGVQFDAGTGITREELDFRKFIRDLQHKFEEILLDPLKTNLLLKKVITEDEWNKEINNIKVVFHQDSYFTEMKDAEVMERRINMLTMAEPFIGKYISHQYAMKTFLQMSDEQIDQEAKQIELESKEARFQDPENVEDF</sequence>
<dbReference type="HAMAP" id="MF_04114">
    <property type="entry name" value="PORTAL_T4"/>
    <property type="match status" value="1"/>
</dbReference>
<dbReference type="GO" id="GO:0019072">
    <property type="term" value="P:viral genome packaging"/>
    <property type="evidence" value="ECO:0007669"/>
    <property type="project" value="UniProtKB-UniRule"/>
</dbReference>
<comment type="similarity">
    <text evidence="1">Belongs to the Tevenvirinae portal protein family.</text>
</comment>
<dbReference type="InterPro" id="IPR010823">
    <property type="entry name" value="Portal_Gp20"/>
</dbReference>
<name>A0A5B9NJ42_9CAUD</name>
<keyword evidence="1" id="KW-0231">Viral genome packaging</keyword>
<keyword evidence="1" id="KW-1162">Viral penetration into host cytoplasm</keyword>
<dbReference type="GO" id="GO:0019076">
    <property type="term" value="P:viral release from host cell"/>
    <property type="evidence" value="ECO:0007669"/>
    <property type="project" value="UniProtKB-UniRule"/>
</dbReference>
<keyword evidence="1" id="KW-1160">Virus entry into host cell</keyword>
<gene>
    <name evidence="2" type="ORF">POTTS_246</name>
</gene>
<keyword evidence="1" id="KW-0167">Capsid protein</keyword>
<keyword evidence="1" id="KW-0946">Virion</keyword>
<dbReference type="Pfam" id="PF07230">
    <property type="entry name" value="Portal_T4"/>
    <property type="match status" value="1"/>
</dbReference>
<keyword evidence="1" id="KW-1171">Viral genome ejection through host cell envelope</keyword>
<evidence type="ECO:0000313" key="2">
    <source>
        <dbReference type="EMBL" id="QEG12855.1"/>
    </source>
</evidence>
<comment type="subunit">
    <text evidence="1">Homododecamer. Interacts with the large terminase subunit. Interacts with the major capsid protein. Interacts with the capsid vertex protein.</text>
</comment>
<dbReference type="GO" id="GO:0019028">
    <property type="term" value="C:viral capsid"/>
    <property type="evidence" value="ECO:0007669"/>
    <property type="project" value="UniProtKB-UniRule"/>
</dbReference>
<evidence type="ECO:0000256" key="1">
    <source>
        <dbReference type="HAMAP-Rule" id="MF_04114"/>
    </source>
</evidence>